<dbReference type="PANTHER" id="PTHR18934:SF145">
    <property type="entry name" value="ATP-DEPENDENT RNA HELICASE DHX57-RELATED"/>
    <property type="match status" value="1"/>
</dbReference>
<dbReference type="InterPro" id="IPR014001">
    <property type="entry name" value="Helicase_ATP-bd"/>
</dbReference>
<feature type="domain" description="Tudor" evidence="13">
    <location>
        <begin position="25"/>
        <end position="83"/>
    </location>
</feature>
<dbReference type="KEGG" id="ehx:EMIHUDRAFT_73936"/>
<dbReference type="STRING" id="2903.R1EF25"/>
<name>A0A0D3JP80_EMIH1</name>
<evidence type="ECO:0000256" key="4">
    <source>
        <dbReference type="ARBA" id="ARBA00022782"/>
    </source>
</evidence>
<dbReference type="Gene3D" id="2.30.30.140">
    <property type="match status" value="1"/>
</dbReference>
<dbReference type="AlphaFoldDB" id="A0A0D3JP80"/>
<dbReference type="CDD" id="cd04508">
    <property type="entry name" value="Tudor_SF"/>
    <property type="match status" value="1"/>
</dbReference>
<comment type="similarity">
    <text evidence="1">Belongs to the DEAD box helicase family. DEAH subfamily.</text>
</comment>
<dbReference type="PROSITE" id="PS51194">
    <property type="entry name" value="HELICASE_CTER"/>
    <property type="match status" value="1"/>
</dbReference>
<dbReference type="HOGENOM" id="CLU_001832_1_4_1"/>
<dbReference type="GO" id="GO:0030154">
    <property type="term" value="P:cell differentiation"/>
    <property type="evidence" value="ECO:0007669"/>
    <property type="project" value="UniProtKB-KW"/>
</dbReference>
<feature type="region of interest" description="Disordered" evidence="12">
    <location>
        <begin position="74"/>
        <end position="119"/>
    </location>
</feature>
<evidence type="ECO:0000259" key="13">
    <source>
        <dbReference type="PROSITE" id="PS50304"/>
    </source>
</evidence>
<dbReference type="Gene3D" id="3.40.50.300">
    <property type="entry name" value="P-loop containing nucleotide triphosphate hydrolases"/>
    <property type="match status" value="2"/>
</dbReference>
<keyword evidence="7" id="KW-0744">Spermatogenesis</keyword>
<evidence type="ECO:0000256" key="9">
    <source>
        <dbReference type="ARBA" id="ARBA00023158"/>
    </source>
</evidence>
<evidence type="ECO:0000256" key="5">
    <source>
        <dbReference type="ARBA" id="ARBA00022801"/>
    </source>
</evidence>
<dbReference type="RefSeq" id="XP_005777744.1">
    <property type="nucleotide sequence ID" value="XM_005777687.1"/>
</dbReference>
<feature type="domain" description="Helicase ATP-binding" evidence="14">
    <location>
        <begin position="135"/>
        <end position="300"/>
    </location>
</feature>
<dbReference type="Pfam" id="PF00270">
    <property type="entry name" value="DEAD"/>
    <property type="match status" value="1"/>
</dbReference>
<proteinExistence type="inferred from homology"/>
<dbReference type="GO" id="GO:0004386">
    <property type="term" value="F:helicase activity"/>
    <property type="evidence" value="ECO:0007669"/>
    <property type="project" value="TreeGrafter"/>
</dbReference>
<dbReference type="InterPro" id="IPR001650">
    <property type="entry name" value="Helicase_C-like"/>
</dbReference>
<dbReference type="Pfam" id="PF04408">
    <property type="entry name" value="WHD_HA2"/>
    <property type="match status" value="1"/>
</dbReference>
<evidence type="ECO:0000256" key="7">
    <source>
        <dbReference type="ARBA" id="ARBA00022871"/>
    </source>
</evidence>
<dbReference type="GO" id="GO:0007283">
    <property type="term" value="P:spermatogenesis"/>
    <property type="evidence" value="ECO:0007669"/>
    <property type="project" value="UniProtKB-KW"/>
</dbReference>
<keyword evidence="3" id="KW-0547">Nucleotide-binding</keyword>
<dbReference type="PROSITE" id="PS51192">
    <property type="entry name" value="HELICASE_ATP_BIND_1"/>
    <property type="match status" value="1"/>
</dbReference>
<keyword evidence="9" id="KW-0943">RNA-mediated gene silencing</keyword>
<protein>
    <recommendedName>
        <fullName evidence="18">ATP-dependent RNA helicase</fullName>
    </recommendedName>
</protein>
<dbReference type="InterPro" id="IPR011545">
    <property type="entry name" value="DEAD/DEAH_box_helicase_dom"/>
</dbReference>
<dbReference type="InterPro" id="IPR048333">
    <property type="entry name" value="HA2_WH"/>
</dbReference>
<dbReference type="InterPro" id="IPR027417">
    <property type="entry name" value="P-loop_NTPase"/>
</dbReference>
<keyword evidence="2" id="KW-0217">Developmental protein</keyword>
<reference evidence="16" key="2">
    <citation type="submission" date="2024-10" db="UniProtKB">
        <authorList>
            <consortium name="EnsemblProtists"/>
        </authorList>
    </citation>
    <scope>IDENTIFICATION</scope>
</reference>
<dbReference type="SMART" id="SM00487">
    <property type="entry name" value="DEXDc"/>
    <property type="match status" value="1"/>
</dbReference>
<dbReference type="EnsemblProtists" id="EOD25315">
    <property type="protein sequence ID" value="EOD25315"/>
    <property type="gene ID" value="EMIHUDRAFT_73936"/>
</dbReference>
<feature type="region of interest" description="Disordered" evidence="12">
    <location>
        <begin position="1"/>
        <end position="31"/>
    </location>
</feature>
<evidence type="ECO:0000256" key="6">
    <source>
        <dbReference type="ARBA" id="ARBA00022840"/>
    </source>
</evidence>
<dbReference type="Pfam" id="PF00271">
    <property type="entry name" value="Helicase_C"/>
    <property type="match status" value="1"/>
</dbReference>
<dbReference type="eggNOG" id="KOG0920">
    <property type="taxonomic scope" value="Eukaryota"/>
</dbReference>
<dbReference type="Gene3D" id="1.20.120.1080">
    <property type="match status" value="1"/>
</dbReference>
<evidence type="ECO:0000259" key="15">
    <source>
        <dbReference type="PROSITE" id="PS51194"/>
    </source>
</evidence>
<evidence type="ECO:0000256" key="12">
    <source>
        <dbReference type="SAM" id="MobiDB-lite"/>
    </source>
</evidence>
<dbReference type="PANTHER" id="PTHR18934">
    <property type="entry name" value="ATP-DEPENDENT RNA HELICASE"/>
    <property type="match status" value="1"/>
</dbReference>
<dbReference type="GO" id="GO:0003723">
    <property type="term" value="F:RNA binding"/>
    <property type="evidence" value="ECO:0007669"/>
    <property type="project" value="UniProtKB-KW"/>
</dbReference>
<dbReference type="InterPro" id="IPR002999">
    <property type="entry name" value="Tudor"/>
</dbReference>
<dbReference type="CDD" id="cd17917">
    <property type="entry name" value="DEXHc_RHA-like"/>
    <property type="match status" value="1"/>
</dbReference>
<feature type="compositionally biased region" description="Low complexity" evidence="12">
    <location>
        <begin position="88"/>
        <end position="107"/>
    </location>
</feature>
<dbReference type="OMA" id="WLQSDKH"/>
<keyword evidence="6" id="KW-0067">ATP-binding</keyword>
<organism evidence="16 17">
    <name type="scientific">Emiliania huxleyi (strain CCMP1516)</name>
    <dbReference type="NCBI Taxonomy" id="280463"/>
    <lineage>
        <taxon>Eukaryota</taxon>
        <taxon>Haptista</taxon>
        <taxon>Haptophyta</taxon>
        <taxon>Prymnesiophyceae</taxon>
        <taxon>Isochrysidales</taxon>
        <taxon>Noelaerhabdaceae</taxon>
        <taxon>Emiliania</taxon>
    </lineage>
</organism>
<keyword evidence="4" id="KW-0221">Differentiation</keyword>
<dbReference type="GO" id="GO:0031047">
    <property type="term" value="P:regulatory ncRNA-mediated gene silencing"/>
    <property type="evidence" value="ECO:0007669"/>
    <property type="project" value="UniProtKB-KW"/>
</dbReference>
<sequence length="825" mass="89470">MASDAESALRRALSSTALDEAATDALSPGTPVLALYPEDGEWYAATVVSLSENTVEVFYDDWDEFGVVEYDSVALPEEEEEEEEEEAPAPAHLRAARSAPRSSPRAEFVPPPPHANPHRAQREALPAFGHRAELLRAIAAHQVVVIEGSTGCGKTTQVPQFVLEEAAAEGRPCSVLCTQPRRISAMSVAERVAAERGERLGAAVGYSIRLESKSSAATCLLFCTTGILTRRLKDDPDLEGVTHVFVDEVHERSMESDFLLMVLRDLLRRRPSLRLCLMSATLDASLFSDYFARGGKPVPTVKMPGRAFPVAALYLEDAIELVGHASRRGEGEAADAVLVFLPGFKEIQAVHEALLATPRFSAEPHRAWLLPLHSTLPPEDQRRVFERPPAGVRKVVLATNIAETSVTIDDVVFVVDCARMKEKRYDPARRMESLDDVLVSRANAKQRRGRAGRVRPGVAFHLNTSHSFDHVAEAHQQPEIRRVPLERLVLTIKALKYERCAAAVCEQLLEPPSRPAVLQALRMLVELDALELDGSTLGAGERLTPLGQHLATLPTDVRIGKFLLLGAIFGVADEALTIAAILSGRSPFLSPFDKREAADAAKRGFAVGQSDHLTILNAYNHFDGRSGGERFAFAREHFLSIRSLQTIAQLKRQLLELLSEAGFVPRGLRASGVERIGRSAGGSDGVRAALSGDPDAASRPDLLELELQSNVPLLTALLCAALYPQVILVTQPEAKGRAGKGGGKGGGAGAPKLHIREQEAPEPVPVALHPSSVNARATRFDSKYLVFAEKAPPLARTCTSRPRHATLRLRGRSARASCTSATARR</sequence>
<evidence type="ECO:0000256" key="2">
    <source>
        <dbReference type="ARBA" id="ARBA00022473"/>
    </source>
</evidence>
<dbReference type="GeneID" id="17270860"/>
<reference evidence="17" key="1">
    <citation type="journal article" date="2013" name="Nature">
        <title>Pan genome of the phytoplankton Emiliania underpins its global distribution.</title>
        <authorList>
            <person name="Read B.A."/>
            <person name="Kegel J."/>
            <person name="Klute M.J."/>
            <person name="Kuo A."/>
            <person name="Lefebvre S.C."/>
            <person name="Maumus F."/>
            <person name="Mayer C."/>
            <person name="Miller J."/>
            <person name="Monier A."/>
            <person name="Salamov A."/>
            <person name="Young J."/>
            <person name="Aguilar M."/>
            <person name="Claverie J.M."/>
            <person name="Frickenhaus S."/>
            <person name="Gonzalez K."/>
            <person name="Herman E.K."/>
            <person name="Lin Y.C."/>
            <person name="Napier J."/>
            <person name="Ogata H."/>
            <person name="Sarno A.F."/>
            <person name="Shmutz J."/>
            <person name="Schroeder D."/>
            <person name="de Vargas C."/>
            <person name="Verret F."/>
            <person name="von Dassow P."/>
            <person name="Valentin K."/>
            <person name="Van de Peer Y."/>
            <person name="Wheeler G."/>
            <person name="Dacks J.B."/>
            <person name="Delwiche C.F."/>
            <person name="Dyhrman S.T."/>
            <person name="Glockner G."/>
            <person name="John U."/>
            <person name="Richards T."/>
            <person name="Worden A.Z."/>
            <person name="Zhang X."/>
            <person name="Grigoriev I.V."/>
            <person name="Allen A.E."/>
            <person name="Bidle K."/>
            <person name="Borodovsky M."/>
            <person name="Bowler C."/>
            <person name="Brownlee C."/>
            <person name="Cock J.M."/>
            <person name="Elias M."/>
            <person name="Gladyshev V.N."/>
            <person name="Groth M."/>
            <person name="Guda C."/>
            <person name="Hadaegh A."/>
            <person name="Iglesias-Rodriguez M.D."/>
            <person name="Jenkins J."/>
            <person name="Jones B.M."/>
            <person name="Lawson T."/>
            <person name="Leese F."/>
            <person name="Lindquist E."/>
            <person name="Lobanov A."/>
            <person name="Lomsadze A."/>
            <person name="Malik S.B."/>
            <person name="Marsh M.E."/>
            <person name="Mackinder L."/>
            <person name="Mock T."/>
            <person name="Mueller-Roeber B."/>
            <person name="Pagarete A."/>
            <person name="Parker M."/>
            <person name="Probert I."/>
            <person name="Quesneville H."/>
            <person name="Raines C."/>
            <person name="Rensing S.A."/>
            <person name="Riano-Pachon D.M."/>
            <person name="Richier S."/>
            <person name="Rokitta S."/>
            <person name="Shiraiwa Y."/>
            <person name="Soanes D.M."/>
            <person name="van der Giezen M."/>
            <person name="Wahlund T.M."/>
            <person name="Williams B."/>
            <person name="Wilson W."/>
            <person name="Wolfe G."/>
            <person name="Wurch L.L."/>
        </authorList>
    </citation>
    <scope>NUCLEOTIDE SEQUENCE</scope>
</reference>
<dbReference type="SMART" id="SM00847">
    <property type="entry name" value="HA2"/>
    <property type="match status" value="1"/>
</dbReference>
<dbReference type="SUPFAM" id="SSF52540">
    <property type="entry name" value="P-loop containing nucleoside triphosphate hydrolases"/>
    <property type="match status" value="1"/>
</dbReference>
<dbReference type="GO" id="GO:0005524">
    <property type="term" value="F:ATP binding"/>
    <property type="evidence" value="ECO:0007669"/>
    <property type="project" value="UniProtKB-KW"/>
</dbReference>
<dbReference type="GO" id="GO:0016787">
    <property type="term" value="F:hydrolase activity"/>
    <property type="evidence" value="ECO:0007669"/>
    <property type="project" value="UniProtKB-KW"/>
</dbReference>
<dbReference type="Proteomes" id="UP000013827">
    <property type="component" value="Unassembled WGS sequence"/>
</dbReference>
<dbReference type="SUPFAM" id="SSF63748">
    <property type="entry name" value="Tudor/PWWP/MBT"/>
    <property type="match status" value="1"/>
</dbReference>
<comment type="similarity">
    <text evidence="11">Belongs to the DExH box helicase family.</text>
</comment>
<evidence type="ECO:0000259" key="14">
    <source>
        <dbReference type="PROSITE" id="PS51192"/>
    </source>
</evidence>
<dbReference type="Pfam" id="PF21010">
    <property type="entry name" value="HA2_C"/>
    <property type="match status" value="1"/>
</dbReference>
<dbReference type="PROSITE" id="PS50304">
    <property type="entry name" value="TUDOR"/>
    <property type="match status" value="1"/>
</dbReference>
<evidence type="ECO:0000256" key="11">
    <source>
        <dbReference type="ARBA" id="ARBA00060772"/>
    </source>
</evidence>
<evidence type="ECO:0000256" key="1">
    <source>
        <dbReference type="ARBA" id="ARBA00008792"/>
    </source>
</evidence>
<dbReference type="SMART" id="SM00333">
    <property type="entry name" value="TUDOR"/>
    <property type="match status" value="1"/>
</dbReference>
<keyword evidence="10" id="KW-0469">Meiosis</keyword>
<evidence type="ECO:0000256" key="10">
    <source>
        <dbReference type="ARBA" id="ARBA00023254"/>
    </source>
</evidence>
<keyword evidence="17" id="KW-1185">Reference proteome</keyword>
<evidence type="ECO:0000313" key="17">
    <source>
        <dbReference type="Proteomes" id="UP000013827"/>
    </source>
</evidence>
<keyword evidence="8" id="KW-0694">RNA-binding</keyword>
<evidence type="ECO:0000256" key="8">
    <source>
        <dbReference type="ARBA" id="ARBA00022884"/>
    </source>
</evidence>
<evidence type="ECO:0000313" key="16">
    <source>
        <dbReference type="EnsemblProtists" id="EOD25315"/>
    </source>
</evidence>
<dbReference type="CDD" id="cd18791">
    <property type="entry name" value="SF2_C_RHA"/>
    <property type="match status" value="1"/>
</dbReference>
<dbReference type="FunFam" id="3.40.50.300:FF:000526">
    <property type="entry name" value="DExH-box ATP-dependent RNA helicase DExH3"/>
    <property type="match status" value="1"/>
</dbReference>
<dbReference type="GO" id="GO:0051321">
    <property type="term" value="P:meiotic cell cycle"/>
    <property type="evidence" value="ECO:0007669"/>
    <property type="project" value="UniProtKB-KW"/>
</dbReference>
<dbReference type="InterPro" id="IPR007502">
    <property type="entry name" value="Helicase-assoc_dom"/>
</dbReference>
<evidence type="ECO:0000256" key="3">
    <source>
        <dbReference type="ARBA" id="ARBA00022741"/>
    </source>
</evidence>
<feature type="domain" description="Helicase C-terminal" evidence="15">
    <location>
        <begin position="314"/>
        <end position="496"/>
    </location>
</feature>
<accession>A0A0D3JP80</accession>
<dbReference type="PaxDb" id="2903-EOD25315"/>
<keyword evidence="5" id="KW-0378">Hydrolase</keyword>
<evidence type="ECO:0008006" key="18">
    <source>
        <dbReference type="Google" id="ProtNLM"/>
    </source>
</evidence>
<dbReference type="SMART" id="SM00490">
    <property type="entry name" value="HELICc"/>
    <property type="match status" value="1"/>
</dbReference>
<feature type="compositionally biased region" description="Acidic residues" evidence="12">
    <location>
        <begin position="76"/>
        <end position="87"/>
    </location>
</feature>